<comment type="subcellular location">
    <subcellularLocation>
        <location evidence="3">Secreted</location>
    </subcellularLocation>
    <subcellularLocation>
        <location evidence="3">Bacterial flagellum</location>
    </subcellularLocation>
</comment>
<keyword evidence="6" id="KW-0969">Cilium</keyword>
<feature type="domain" description="Flagellin C-terminal" evidence="5">
    <location>
        <begin position="264"/>
        <end position="341"/>
    </location>
</feature>
<keyword evidence="6" id="KW-0282">Flagellum</keyword>
<evidence type="ECO:0000313" key="7">
    <source>
        <dbReference type="Proteomes" id="UP000281094"/>
    </source>
</evidence>
<keyword evidence="7" id="KW-1185">Reference proteome</keyword>
<keyword evidence="3" id="KW-0964">Secreted</keyword>
<organism evidence="6 7">
    <name type="scientific">Notoacmeibacter ruber</name>
    <dbReference type="NCBI Taxonomy" id="2670375"/>
    <lineage>
        <taxon>Bacteria</taxon>
        <taxon>Pseudomonadati</taxon>
        <taxon>Pseudomonadota</taxon>
        <taxon>Alphaproteobacteria</taxon>
        <taxon>Hyphomicrobiales</taxon>
        <taxon>Notoacmeibacteraceae</taxon>
        <taxon>Notoacmeibacter</taxon>
    </lineage>
</organism>
<comment type="caution">
    <text evidence="6">The sequence shown here is derived from an EMBL/GenBank/DDBJ whole genome shotgun (WGS) entry which is preliminary data.</text>
</comment>
<evidence type="ECO:0000256" key="2">
    <source>
        <dbReference type="ARBA" id="ARBA00023143"/>
    </source>
</evidence>
<evidence type="ECO:0000256" key="3">
    <source>
        <dbReference type="RuleBase" id="RU362073"/>
    </source>
</evidence>
<dbReference type="Pfam" id="PF00669">
    <property type="entry name" value="Flagellin_N"/>
    <property type="match status" value="1"/>
</dbReference>
<evidence type="ECO:0000256" key="1">
    <source>
        <dbReference type="ARBA" id="ARBA00005709"/>
    </source>
</evidence>
<dbReference type="GO" id="GO:0009288">
    <property type="term" value="C:bacterial-type flagellum"/>
    <property type="evidence" value="ECO:0007669"/>
    <property type="project" value="UniProtKB-SubCell"/>
</dbReference>
<gene>
    <name evidence="6" type="ORF">D8780_12045</name>
</gene>
<keyword evidence="2 3" id="KW-0975">Bacterial flagellum</keyword>
<comment type="similarity">
    <text evidence="1 3">Belongs to the bacterial flagellin family.</text>
</comment>
<dbReference type="GO" id="GO:0005198">
    <property type="term" value="F:structural molecule activity"/>
    <property type="evidence" value="ECO:0007669"/>
    <property type="project" value="UniProtKB-UniRule"/>
</dbReference>
<keyword evidence="6" id="KW-0966">Cell projection</keyword>
<protein>
    <recommendedName>
        <fullName evidence="3">Flagellin</fullName>
    </recommendedName>
</protein>
<proteinExistence type="inferred from homology"/>
<dbReference type="RefSeq" id="WP_121645810.1">
    <property type="nucleotide sequence ID" value="NZ_RCWN01000001.1"/>
</dbReference>
<reference evidence="6 7" key="1">
    <citation type="submission" date="2018-10" db="EMBL/GenBank/DDBJ databases">
        <title>Notoacmeibacter sp. M2BS9Y-3-1, whole genome shotgun sequence.</title>
        <authorList>
            <person name="Tuo L."/>
        </authorList>
    </citation>
    <scope>NUCLEOTIDE SEQUENCE [LARGE SCALE GENOMIC DNA]</scope>
    <source>
        <strain evidence="6 7">M2BS9Y-3-1</strain>
    </source>
</reference>
<name>A0A3L7JK32_9HYPH</name>
<accession>A0A3L7JK32</accession>
<dbReference type="InterPro" id="IPR001029">
    <property type="entry name" value="Flagellin_N"/>
</dbReference>
<dbReference type="Pfam" id="PF00700">
    <property type="entry name" value="Flagellin_C"/>
    <property type="match status" value="1"/>
</dbReference>
<sequence length="341" mass="36153">MRVPGASTYSLANSLRTTLLNTQAKLEQAQVEAVTGQASDPAEKLGATVHRYRYLMRQSERLDGISTANALTETRLKVSQATLGSFASTTQNLSAEAYIEGIGAVTSSGMKGYLNQLTALANTSENGVHIFAGINTDVTPIPEYETSQLAADVEAAFVARFGFGTTDPAASTVSAADMTDFLENDALPLFTGPGFSGLSQATDQAISSRILPNELAPTSVGTNEKAFRLAFAAAGLGATFLALNIDEGVGDAVRAFVHRTAADASSETALLQGKVGLMEERLTNAQDRLSQQSSLMREFANEMVAVDPYEAATKLTDLIQQLETSYTLTGRVQSLSLLKYI</sequence>
<dbReference type="GO" id="GO:0005576">
    <property type="term" value="C:extracellular region"/>
    <property type="evidence" value="ECO:0007669"/>
    <property type="project" value="UniProtKB-SubCell"/>
</dbReference>
<dbReference type="SUPFAM" id="SSF64518">
    <property type="entry name" value="Phase 1 flagellin"/>
    <property type="match status" value="1"/>
</dbReference>
<dbReference type="AlphaFoldDB" id="A0A3L7JK32"/>
<dbReference type="Proteomes" id="UP000281094">
    <property type="component" value="Unassembled WGS sequence"/>
</dbReference>
<comment type="function">
    <text evidence="3">Flagellin is the subunit protein which polymerizes to form the filaments of bacterial flagella.</text>
</comment>
<dbReference type="InterPro" id="IPR046358">
    <property type="entry name" value="Flagellin_C"/>
</dbReference>
<evidence type="ECO:0000313" key="6">
    <source>
        <dbReference type="EMBL" id="RLQ88842.1"/>
    </source>
</evidence>
<evidence type="ECO:0000259" key="4">
    <source>
        <dbReference type="Pfam" id="PF00669"/>
    </source>
</evidence>
<dbReference type="EMBL" id="RCWN01000001">
    <property type="protein sequence ID" value="RLQ88842.1"/>
    <property type="molecule type" value="Genomic_DNA"/>
</dbReference>
<evidence type="ECO:0000259" key="5">
    <source>
        <dbReference type="Pfam" id="PF00700"/>
    </source>
</evidence>
<dbReference type="NCBIfam" id="NF004669">
    <property type="entry name" value="PRK06008.1"/>
    <property type="match status" value="1"/>
</dbReference>
<feature type="domain" description="Flagellin N-terminal" evidence="4">
    <location>
        <begin position="7"/>
        <end position="136"/>
    </location>
</feature>